<keyword evidence="2" id="KW-1133">Transmembrane helix</keyword>
<dbReference type="AlphaFoldDB" id="A0A7R9U6S3"/>
<dbReference type="PANTHER" id="PTHR21377">
    <property type="entry name" value="PROTEIN FAM210B, MITOCHONDRIAL"/>
    <property type="match status" value="1"/>
</dbReference>
<keyword evidence="2" id="KW-0472">Membrane</keyword>
<keyword evidence="2" id="KW-0812">Transmembrane</keyword>
<feature type="region of interest" description="Disordered" evidence="1">
    <location>
        <begin position="27"/>
        <end position="57"/>
    </location>
</feature>
<dbReference type="InterPro" id="IPR009688">
    <property type="entry name" value="FAM210A/B-like_dom"/>
</dbReference>
<dbReference type="InterPro" id="IPR045866">
    <property type="entry name" value="FAM210A/B-like"/>
</dbReference>
<accession>A0A7R9U6S3</accession>
<evidence type="ECO:0000256" key="1">
    <source>
        <dbReference type="SAM" id="MobiDB-lite"/>
    </source>
</evidence>
<sequence length="212" mass="24217">MAVQAARAWRRRLMKLLRERGLPRGRETLPAAAAGEGKEQLEPPRESLSSRMRSFWSSSRDEKQQRVRRLASRGRSGLVELWRRYGWVAIGTYASLYVVTLGSVFAVFHFDVVEPELIVGDPRVAVEKIIRFIQKQEEHVPGLAMVEPYLEVLRDRPVATDLALAWLTAKLTEPARMLLTIGLTPRLARLAGRVPPPEEQEPEERDKTRADW</sequence>
<name>A0A7R9U6S3_9STRA</name>
<dbReference type="GO" id="GO:0005739">
    <property type="term" value="C:mitochondrion"/>
    <property type="evidence" value="ECO:0007669"/>
    <property type="project" value="TreeGrafter"/>
</dbReference>
<organism evidence="4">
    <name type="scientific">Pinguiococcus pyrenoidosus</name>
    <dbReference type="NCBI Taxonomy" id="172671"/>
    <lineage>
        <taxon>Eukaryota</taxon>
        <taxon>Sar</taxon>
        <taxon>Stramenopiles</taxon>
        <taxon>Ochrophyta</taxon>
        <taxon>Pinguiophyceae</taxon>
        <taxon>Pinguiochrysidales</taxon>
        <taxon>Pinguiochrysidaceae</taxon>
        <taxon>Pinguiococcus</taxon>
    </lineage>
</organism>
<dbReference type="EMBL" id="HBEA01006747">
    <property type="protein sequence ID" value="CAD8255704.1"/>
    <property type="molecule type" value="Transcribed_RNA"/>
</dbReference>
<protein>
    <recommendedName>
        <fullName evidence="3">DUF1279 domain-containing protein</fullName>
    </recommendedName>
</protein>
<dbReference type="Pfam" id="PF06916">
    <property type="entry name" value="FAM210A-B_dom"/>
    <property type="match status" value="1"/>
</dbReference>
<gene>
    <name evidence="4" type="ORF">PPYR1160_LOCUS5196</name>
</gene>
<evidence type="ECO:0000256" key="2">
    <source>
        <dbReference type="SAM" id="Phobius"/>
    </source>
</evidence>
<feature type="transmembrane region" description="Helical" evidence="2">
    <location>
        <begin position="85"/>
        <end position="108"/>
    </location>
</feature>
<feature type="region of interest" description="Disordered" evidence="1">
    <location>
        <begin position="192"/>
        <end position="212"/>
    </location>
</feature>
<evidence type="ECO:0000313" key="4">
    <source>
        <dbReference type="EMBL" id="CAD8255704.1"/>
    </source>
</evidence>
<feature type="compositionally biased region" description="Basic and acidic residues" evidence="1">
    <location>
        <begin position="36"/>
        <end position="45"/>
    </location>
</feature>
<reference evidence="4" key="1">
    <citation type="submission" date="2021-01" db="EMBL/GenBank/DDBJ databases">
        <authorList>
            <person name="Corre E."/>
            <person name="Pelletier E."/>
            <person name="Niang G."/>
            <person name="Scheremetjew M."/>
            <person name="Finn R."/>
            <person name="Kale V."/>
            <person name="Holt S."/>
            <person name="Cochrane G."/>
            <person name="Meng A."/>
            <person name="Brown T."/>
            <person name="Cohen L."/>
        </authorList>
    </citation>
    <scope>NUCLEOTIDE SEQUENCE</scope>
    <source>
        <strain evidence="4">CCMP2078</strain>
    </source>
</reference>
<evidence type="ECO:0000259" key="3">
    <source>
        <dbReference type="Pfam" id="PF06916"/>
    </source>
</evidence>
<feature type="compositionally biased region" description="Low complexity" evidence="1">
    <location>
        <begin position="47"/>
        <end position="57"/>
    </location>
</feature>
<dbReference type="PANTHER" id="PTHR21377:SF18">
    <property type="entry name" value="DUF1279 DOMAIN-CONTAINING PROTEIN"/>
    <property type="match status" value="1"/>
</dbReference>
<proteinExistence type="predicted"/>
<feature type="domain" description="DUF1279" evidence="3">
    <location>
        <begin position="80"/>
        <end position="185"/>
    </location>
</feature>